<dbReference type="Proteomes" id="UP000001396">
    <property type="component" value="Unassembled WGS sequence"/>
</dbReference>
<dbReference type="FunCoup" id="D3B9D1">
    <property type="interactions" value="805"/>
</dbReference>
<dbReference type="EMBL" id="ADBJ01000022">
    <property type="protein sequence ID" value="EFA81843.1"/>
    <property type="molecule type" value="Genomic_DNA"/>
</dbReference>
<protein>
    <submittedName>
        <fullName evidence="2">Uncharacterized protein</fullName>
    </submittedName>
</protein>
<evidence type="ECO:0000313" key="2">
    <source>
        <dbReference type="EMBL" id="EFA81843.1"/>
    </source>
</evidence>
<evidence type="ECO:0000256" key="1">
    <source>
        <dbReference type="SAM" id="MobiDB-lite"/>
    </source>
</evidence>
<proteinExistence type="predicted"/>
<keyword evidence="3" id="KW-1185">Reference proteome</keyword>
<gene>
    <name evidence="2" type="ORF">PPL_05075</name>
</gene>
<dbReference type="OMA" id="MEHYPEY"/>
<organism evidence="2 3">
    <name type="scientific">Heterostelium pallidum (strain ATCC 26659 / Pp 5 / PN500)</name>
    <name type="common">Cellular slime mold</name>
    <name type="synonym">Polysphondylium pallidum</name>
    <dbReference type="NCBI Taxonomy" id="670386"/>
    <lineage>
        <taxon>Eukaryota</taxon>
        <taxon>Amoebozoa</taxon>
        <taxon>Evosea</taxon>
        <taxon>Eumycetozoa</taxon>
        <taxon>Dictyostelia</taxon>
        <taxon>Acytosteliales</taxon>
        <taxon>Acytosteliaceae</taxon>
        <taxon>Heterostelium</taxon>
    </lineage>
</organism>
<feature type="region of interest" description="Disordered" evidence="1">
    <location>
        <begin position="121"/>
        <end position="141"/>
    </location>
</feature>
<sequence>MNSSKNKVLQKDINLMSLVELEKLLQSKNSLYSSVGANLPDKGEKILNNIKEINQLITKIKSGNTSSVVIEESNKTTTTNSTIEKEKEIEINNNAEIYGKPNSMNDDDRLIFQMKTLSMKSKSKDSMMKTNKSPPAPNKPIRQAKELTLEESIKLYDETQTMKSMEHYPEYSLDETNSSTSDQCDHDNDLHDIYDTSYDYKLHDEFGQFVDDEETAVPMEKYINN</sequence>
<dbReference type="GeneID" id="31360561"/>
<comment type="caution">
    <text evidence="2">The sequence shown here is derived from an EMBL/GenBank/DDBJ whole genome shotgun (WGS) entry which is preliminary data.</text>
</comment>
<dbReference type="RefSeq" id="XP_020433960.1">
    <property type="nucleotide sequence ID" value="XM_020575971.1"/>
</dbReference>
<name>D3B9D1_HETP5</name>
<dbReference type="InParanoid" id="D3B9D1"/>
<reference evidence="2 3" key="1">
    <citation type="journal article" date="2011" name="Genome Res.">
        <title>Phylogeny-wide analysis of social amoeba genomes highlights ancient origins for complex intercellular communication.</title>
        <authorList>
            <person name="Heidel A.J."/>
            <person name="Lawal H.M."/>
            <person name="Felder M."/>
            <person name="Schilde C."/>
            <person name="Helps N.R."/>
            <person name="Tunggal B."/>
            <person name="Rivero F."/>
            <person name="John U."/>
            <person name="Schleicher M."/>
            <person name="Eichinger L."/>
            <person name="Platzer M."/>
            <person name="Noegel A.A."/>
            <person name="Schaap P."/>
            <person name="Gloeckner G."/>
        </authorList>
    </citation>
    <scope>NUCLEOTIDE SEQUENCE [LARGE SCALE GENOMIC DNA]</scope>
    <source>
        <strain evidence="3">ATCC 26659 / Pp 5 / PN500</strain>
    </source>
</reference>
<evidence type="ECO:0000313" key="3">
    <source>
        <dbReference type="Proteomes" id="UP000001396"/>
    </source>
</evidence>
<accession>D3B9D1</accession>
<dbReference type="AlphaFoldDB" id="D3B9D1"/>